<keyword evidence="1" id="KW-1133">Transmembrane helix</keyword>
<feature type="transmembrane region" description="Helical" evidence="1">
    <location>
        <begin position="72"/>
        <end position="97"/>
    </location>
</feature>
<feature type="transmembrane region" description="Helical" evidence="1">
    <location>
        <begin position="12"/>
        <end position="33"/>
    </location>
</feature>
<proteinExistence type="predicted"/>
<evidence type="ECO:0000256" key="1">
    <source>
        <dbReference type="SAM" id="Phobius"/>
    </source>
</evidence>
<keyword evidence="1" id="KW-0472">Membrane</keyword>
<dbReference type="AlphaFoldDB" id="A0A174RZX3"/>
<gene>
    <name evidence="2" type="ORF">ERS852523_03190</name>
</gene>
<accession>A0A174RZX3</accession>
<keyword evidence="1" id="KW-0812">Transmembrane</keyword>
<reference evidence="2 3" key="1">
    <citation type="submission" date="2015-09" db="EMBL/GenBank/DDBJ databases">
        <authorList>
            <consortium name="Pathogen Informatics"/>
        </authorList>
    </citation>
    <scope>NUCLEOTIDE SEQUENCE [LARGE SCALE GENOMIC DNA]</scope>
    <source>
        <strain evidence="2 3">2789STDY5834911</strain>
    </source>
</reference>
<evidence type="ECO:0000313" key="3">
    <source>
        <dbReference type="Proteomes" id="UP000095712"/>
    </source>
</evidence>
<dbReference type="Proteomes" id="UP000095712">
    <property type="component" value="Unassembled WGS sequence"/>
</dbReference>
<dbReference type="OrthoDB" id="1912043at2"/>
<name>A0A174RZX3_9FIRM</name>
<sequence>MEKKKFQKLSIAALIISIFPLMTFIPVLFHITLTDGVRSVWAGINIVSVFTGLILSITCIKNSDSRSAINIISTIISSFWVLLMGGIIALALFISIVQ</sequence>
<organism evidence="2 3">
    <name type="scientific">Blautia wexlerae</name>
    <dbReference type="NCBI Taxonomy" id="418240"/>
    <lineage>
        <taxon>Bacteria</taxon>
        <taxon>Bacillati</taxon>
        <taxon>Bacillota</taxon>
        <taxon>Clostridia</taxon>
        <taxon>Lachnospirales</taxon>
        <taxon>Lachnospiraceae</taxon>
        <taxon>Blautia</taxon>
    </lineage>
</organism>
<dbReference type="RefSeq" id="WP_055152832.1">
    <property type="nucleotide sequence ID" value="NZ_CZAW01000041.1"/>
</dbReference>
<dbReference type="EMBL" id="CZAW01000041">
    <property type="protein sequence ID" value="CUP89651.1"/>
    <property type="molecule type" value="Genomic_DNA"/>
</dbReference>
<protein>
    <submittedName>
        <fullName evidence="2">Uncharacterized protein</fullName>
    </submittedName>
</protein>
<feature type="transmembrane region" description="Helical" evidence="1">
    <location>
        <begin position="39"/>
        <end position="60"/>
    </location>
</feature>
<evidence type="ECO:0000313" key="2">
    <source>
        <dbReference type="EMBL" id="CUP89651.1"/>
    </source>
</evidence>